<dbReference type="KEGG" id="nay:HYG81_04570"/>
<dbReference type="RefSeq" id="WP_180842061.1">
    <property type="nucleotide sequence ID" value="NZ_CP059154.1"/>
</dbReference>
<dbReference type="AlphaFoldDB" id="A0A7D6CSE2"/>
<dbReference type="GeneID" id="56142453"/>
<keyword evidence="2" id="KW-1185">Reference proteome</keyword>
<dbReference type="Proteomes" id="UP000510869">
    <property type="component" value="Chromosome"/>
</dbReference>
<accession>A0A7D6CSE2</accession>
<dbReference type="OrthoDB" id="315488at2157"/>
<dbReference type="GO" id="GO:0003677">
    <property type="term" value="F:DNA binding"/>
    <property type="evidence" value="ECO:0007669"/>
    <property type="project" value="InterPro"/>
</dbReference>
<evidence type="ECO:0000313" key="2">
    <source>
        <dbReference type="Proteomes" id="UP000510869"/>
    </source>
</evidence>
<organism evidence="1 2">
    <name type="scientific">Natrinema zhouii</name>
    <dbReference type="NCBI Taxonomy" id="1710539"/>
    <lineage>
        <taxon>Archaea</taxon>
        <taxon>Methanobacteriati</taxon>
        <taxon>Methanobacteriota</taxon>
        <taxon>Stenosarchaea group</taxon>
        <taxon>Halobacteria</taxon>
        <taxon>Halobacteriales</taxon>
        <taxon>Natrialbaceae</taxon>
        <taxon>Natrinema</taxon>
    </lineage>
</organism>
<protein>
    <submittedName>
        <fullName evidence="1">Type II toxin-antitoxin system PemK/MazF family toxin</fullName>
    </submittedName>
</protein>
<proteinExistence type="predicted"/>
<dbReference type="SUPFAM" id="SSF50118">
    <property type="entry name" value="Cell growth inhibitor/plasmid maintenance toxic component"/>
    <property type="match status" value="1"/>
</dbReference>
<sequence>MTYDRGTIVYGDDPFKGPEMARPWLVLNTTDMPFHGDQYICLTLSTKTWYDERIPIYDADMVTGGLPDESAILPWSVMAIDEAAIDRKLGTLDEAIVDDAVATLVSYLGL</sequence>
<evidence type="ECO:0000313" key="1">
    <source>
        <dbReference type="EMBL" id="QLK26890.1"/>
    </source>
</evidence>
<gene>
    <name evidence="1" type="ORF">HYG81_04570</name>
</gene>
<name>A0A7D6CSE2_9EURY</name>
<dbReference type="Pfam" id="PF02452">
    <property type="entry name" value="PemK_toxin"/>
    <property type="match status" value="1"/>
</dbReference>
<dbReference type="Gene3D" id="2.30.30.110">
    <property type="match status" value="1"/>
</dbReference>
<dbReference type="InterPro" id="IPR011067">
    <property type="entry name" value="Plasmid_toxin/cell-grow_inhib"/>
</dbReference>
<dbReference type="InterPro" id="IPR003477">
    <property type="entry name" value="PemK-like"/>
</dbReference>
<dbReference type="EMBL" id="CP059154">
    <property type="protein sequence ID" value="QLK26890.1"/>
    <property type="molecule type" value="Genomic_DNA"/>
</dbReference>
<reference evidence="1 2" key="1">
    <citation type="submission" date="2020-07" db="EMBL/GenBank/DDBJ databases">
        <title>Natrinema (YPL30) sp. nov. and Haloterrigena xxxxxx (YPL8) sp. nov., isolated from a salt mine.</title>
        <authorList>
            <person name="Cui H."/>
        </authorList>
    </citation>
    <scope>NUCLEOTIDE SEQUENCE [LARGE SCALE GENOMIC DNA]</scope>
    <source>
        <strain evidence="1 2">YPL13</strain>
    </source>
</reference>